<accession>A0ACB8GML4</accession>
<name>A0ACB8GML4_PSICU</name>
<dbReference type="Proteomes" id="UP000664032">
    <property type="component" value="Unassembled WGS sequence"/>
</dbReference>
<reference evidence="1" key="1">
    <citation type="submission" date="2021-10" db="EMBL/GenBank/DDBJ databases">
        <title>Psilocybe cubensis genome.</title>
        <authorList>
            <person name="Mckernan K.J."/>
            <person name="Crawford S."/>
            <person name="Trippe A."/>
            <person name="Kane L.T."/>
            <person name="Mclaughlin S."/>
        </authorList>
    </citation>
    <scope>NUCLEOTIDE SEQUENCE</scope>
    <source>
        <strain evidence="1">MGC-MH-2018</strain>
    </source>
</reference>
<sequence>MSTSVNQDKQNPNDLPVTAIPVTPDVRVSGTPVPPPPKKTNAFGYPIPAPQIFHPAAATATHFFISDKQWDEILKHGEFDDIIVGSGFCALAYVTEALERDPYRKILILERGGFWLADHYQNLPLPYRVILGESTVSFPWQLSSKTYQSELKLVAGFTPFFGGRSPFWSGWCPEPTRNYMRGWPESMLKTTEEPIFWEKARRLLHVTRADKIQDGVFSTLQTKIDHILQKNISQILSSRSAEPAPLAVGRRTPTSRLLFNKFAVQGPLLTLHNKQNQLANTGKGSPLLIATDVTVERFFADEENNNAVKVLKTSRGNLCFPKGKTNIILANSAIPAATVILNSLESMKARAGHRLSGQILGQTIARFPIDQERFPDLGRCTKGDACDGDCGYNLQMTANYIAGMDDATQLQYHIQVSAIYSPHPKWDIVDAARESTDYAASVTPEQLEGSEDHLILGKVCTSLGEYNEQNPEAWVKYNPQDRNPITNVKVQATMDPKTKSLQKVMDQATFDAIAVMAGPQSRELEYWHHEGGWSNVKPTPEEVCMPGLIHDASTLYMGPESDPHAAIDQNYAVYGCKNVYVTGAAIFPSAGMLHGSMVKGETDATLRIVESNLYHGCICPRSRKKNCPSFNEVAAVTW</sequence>
<comment type="caution">
    <text evidence="1">The sequence shown here is derived from an EMBL/GenBank/DDBJ whole genome shotgun (WGS) entry which is preliminary data.</text>
</comment>
<gene>
    <name evidence="1" type="ORF">JR316_0010628</name>
</gene>
<evidence type="ECO:0000313" key="1">
    <source>
        <dbReference type="EMBL" id="KAH9476714.1"/>
    </source>
</evidence>
<keyword evidence="2" id="KW-1185">Reference proteome</keyword>
<evidence type="ECO:0000313" key="2">
    <source>
        <dbReference type="Proteomes" id="UP000664032"/>
    </source>
</evidence>
<protein>
    <submittedName>
        <fullName evidence="1">Uncharacterized protein</fullName>
    </submittedName>
</protein>
<proteinExistence type="predicted"/>
<organism evidence="1 2">
    <name type="scientific">Psilocybe cubensis</name>
    <name type="common">Psychedelic mushroom</name>
    <name type="synonym">Stropharia cubensis</name>
    <dbReference type="NCBI Taxonomy" id="181762"/>
    <lineage>
        <taxon>Eukaryota</taxon>
        <taxon>Fungi</taxon>
        <taxon>Dikarya</taxon>
        <taxon>Basidiomycota</taxon>
        <taxon>Agaricomycotina</taxon>
        <taxon>Agaricomycetes</taxon>
        <taxon>Agaricomycetidae</taxon>
        <taxon>Agaricales</taxon>
        <taxon>Agaricineae</taxon>
        <taxon>Strophariaceae</taxon>
        <taxon>Psilocybe</taxon>
    </lineage>
</organism>
<dbReference type="EMBL" id="JAFIQS020000010">
    <property type="protein sequence ID" value="KAH9476714.1"/>
    <property type="molecule type" value="Genomic_DNA"/>
</dbReference>